<evidence type="ECO:0000313" key="12">
    <source>
        <dbReference type="EMBL" id="GAA1687721.1"/>
    </source>
</evidence>
<feature type="transmembrane region" description="Helical" evidence="10">
    <location>
        <begin position="38"/>
        <end position="60"/>
    </location>
</feature>
<evidence type="ECO:0000256" key="1">
    <source>
        <dbReference type="ARBA" id="ARBA00004651"/>
    </source>
</evidence>
<keyword evidence="6" id="KW-0653">Protein transport</keyword>
<keyword evidence="8 10" id="KW-0472">Membrane</keyword>
<dbReference type="PANTHER" id="PTHR43386:SF24">
    <property type="entry name" value="OLIGOPEPTIDE TRANSPORT SYSTEM PERMEASE PROTEIN AMID"/>
    <property type="match status" value="1"/>
</dbReference>
<dbReference type="PROSITE" id="PS50928">
    <property type="entry name" value="ABC_TM1"/>
    <property type="match status" value="1"/>
</dbReference>
<dbReference type="RefSeq" id="WP_279581170.1">
    <property type="nucleotide sequence ID" value="NZ_BAAANY010000015.1"/>
</dbReference>
<dbReference type="Pfam" id="PF12911">
    <property type="entry name" value="OppC_N"/>
    <property type="match status" value="1"/>
</dbReference>
<evidence type="ECO:0000256" key="2">
    <source>
        <dbReference type="ARBA" id="ARBA00022448"/>
    </source>
</evidence>
<keyword evidence="4 10" id="KW-0812">Transmembrane</keyword>
<gene>
    <name evidence="12" type="ORF">GCM10009765_41510</name>
</gene>
<dbReference type="Proteomes" id="UP001500618">
    <property type="component" value="Unassembled WGS sequence"/>
</dbReference>
<feature type="domain" description="ABC transmembrane type-1" evidence="11">
    <location>
        <begin position="100"/>
        <end position="289"/>
    </location>
</feature>
<evidence type="ECO:0000256" key="9">
    <source>
        <dbReference type="ARBA" id="ARBA00024202"/>
    </source>
</evidence>
<dbReference type="Pfam" id="PF00528">
    <property type="entry name" value="BPD_transp_1"/>
    <property type="match status" value="1"/>
</dbReference>
<dbReference type="InterPro" id="IPR035906">
    <property type="entry name" value="MetI-like_sf"/>
</dbReference>
<dbReference type="PANTHER" id="PTHR43386">
    <property type="entry name" value="OLIGOPEPTIDE TRANSPORT SYSTEM PERMEASE PROTEIN APPC"/>
    <property type="match status" value="1"/>
</dbReference>
<evidence type="ECO:0000256" key="10">
    <source>
        <dbReference type="RuleBase" id="RU363032"/>
    </source>
</evidence>
<sequence>MGDIATSSAANHLTEANPAPRAESVWARAVRRYSGNKLAVVSLFVCVILVLAAIFAPLIAPYGYAQTDLTHPLLPAGQLGHLFGTDQLGRDVLSRLVYSLRTAFLVAFVSQLFALALALLVGLVAGYLGGRADQLLMAGTDVMFAFPAYLFTVILVTVFGQSTWAVALAIGIASWVVLARLVRGQVLSLKVKEYVEAGRAMGAGGVTIACRYILPNAVGPILVTVSFGVPAAIVAEAGLALLGLGVGPPVPSWGGMINDGRGYVLAAPHMLIPVTVLFGITVLAFSWVGDGLRDAFDVSES</sequence>
<evidence type="ECO:0000256" key="7">
    <source>
        <dbReference type="ARBA" id="ARBA00022989"/>
    </source>
</evidence>
<dbReference type="CDD" id="cd06261">
    <property type="entry name" value="TM_PBP2"/>
    <property type="match status" value="1"/>
</dbReference>
<evidence type="ECO:0000256" key="6">
    <source>
        <dbReference type="ARBA" id="ARBA00022927"/>
    </source>
</evidence>
<keyword evidence="5" id="KW-0571">Peptide transport</keyword>
<dbReference type="Gene3D" id="1.10.3720.10">
    <property type="entry name" value="MetI-like"/>
    <property type="match status" value="1"/>
</dbReference>
<keyword evidence="7 10" id="KW-1133">Transmembrane helix</keyword>
<reference evidence="12 13" key="1">
    <citation type="journal article" date="2019" name="Int. J. Syst. Evol. Microbiol.">
        <title>The Global Catalogue of Microorganisms (GCM) 10K type strain sequencing project: providing services to taxonomists for standard genome sequencing and annotation.</title>
        <authorList>
            <consortium name="The Broad Institute Genomics Platform"/>
            <consortium name="The Broad Institute Genome Sequencing Center for Infectious Disease"/>
            <person name="Wu L."/>
            <person name="Ma J."/>
        </authorList>
    </citation>
    <scope>NUCLEOTIDE SEQUENCE [LARGE SCALE GENOMIC DNA]</scope>
    <source>
        <strain evidence="12 13">JCM 14718</strain>
    </source>
</reference>
<protein>
    <submittedName>
        <fullName evidence="12">ABC transporter permease</fullName>
    </submittedName>
</protein>
<comment type="similarity">
    <text evidence="9">Belongs to the binding-protein-dependent transport system permease family. OppBC subfamily.</text>
</comment>
<keyword evidence="2 10" id="KW-0813">Transport</keyword>
<comment type="caution">
    <text evidence="12">The sequence shown here is derived from an EMBL/GenBank/DDBJ whole genome shotgun (WGS) entry which is preliminary data.</text>
</comment>
<dbReference type="SUPFAM" id="SSF161098">
    <property type="entry name" value="MetI-like"/>
    <property type="match status" value="1"/>
</dbReference>
<name>A0ABN2HHX8_9ACTN</name>
<dbReference type="InterPro" id="IPR025966">
    <property type="entry name" value="OppC_N"/>
</dbReference>
<evidence type="ECO:0000256" key="8">
    <source>
        <dbReference type="ARBA" id="ARBA00023136"/>
    </source>
</evidence>
<evidence type="ECO:0000256" key="5">
    <source>
        <dbReference type="ARBA" id="ARBA00022856"/>
    </source>
</evidence>
<evidence type="ECO:0000256" key="3">
    <source>
        <dbReference type="ARBA" id="ARBA00022475"/>
    </source>
</evidence>
<feature type="transmembrane region" description="Helical" evidence="10">
    <location>
        <begin position="220"/>
        <end position="242"/>
    </location>
</feature>
<accession>A0ABN2HHX8</accession>
<dbReference type="EMBL" id="BAAANY010000015">
    <property type="protein sequence ID" value="GAA1687721.1"/>
    <property type="molecule type" value="Genomic_DNA"/>
</dbReference>
<proteinExistence type="inferred from homology"/>
<feature type="transmembrane region" description="Helical" evidence="10">
    <location>
        <begin position="263"/>
        <end position="288"/>
    </location>
</feature>
<feature type="transmembrane region" description="Helical" evidence="10">
    <location>
        <begin position="103"/>
        <end position="128"/>
    </location>
</feature>
<dbReference type="InterPro" id="IPR000515">
    <property type="entry name" value="MetI-like"/>
</dbReference>
<evidence type="ECO:0000256" key="4">
    <source>
        <dbReference type="ARBA" id="ARBA00022692"/>
    </source>
</evidence>
<comment type="subcellular location">
    <subcellularLocation>
        <location evidence="1 10">Cell membrane</location>
        <topology evidence="1 10">Multi-pass membrane protein</topology>
    </subcellularLocation>
</comment>
<feature type="transmembrane region" description="Helical" evidence="10">
    <location>
        <begin position="135"/>
        <end position="158"/>
    </location>
</feature>
<feature type="transmembrane region" description="Helical" evidence="10">
    <location>
        <begin position="164"/>
        <end position="182"/>
    </location>
</feature>
<dbReference type="InterPro" id="IPR050366">
    <property type="entry name" value="BP-dependent_transpt_permease"/>
</dbReference>
<keyword evidence="3" id="KW-1003">Cell membrane</keyword>
<organism evidence="12 13">
    <name type="scientific">Fodinicola feengrottensis</name>
    <dbReference type="NCBI Taxonomy" id="435914"/>
    <lineage>
        <taxon>Bacteria</taxon>
        <taxon>Bacillati</taxon>
        <taxon>Actinomycetota</taxon>
        <taxon>Actinomycetes</taxon>
        <taxon>Mycobacteriales</taxon>
        <taxon>Fodinicola</taxon>
    </lineage>
</organism>
<keyword evidence="13" id="KW-1185">Reference proteome</keyword>
<evidence type="ECO:0000259" key="11">
    <source>
        <dbReference type="PROSITE" id="PS50928"/>
    </source>
</evidence>
<evidence type="ECO:0000313" key="13">
    <source>
        <dbReference type="Proteomes" id="UP001500618"/>
    </source>
</evidence>